<dbReference type="AlphaFoldDB" id="A0A0C3ALZ8"/>
<gene>
    <name evidence="3" type="ORF">M408DRAFT_37946</name>
</gene>
<dbReference type="SUPFAM" id="SSF144284">
    <property type="entry name" value="Sec2 N-terminal region"/>
    <property type="match status" value="1"/>
</dbReference>
<dbReference type="Pfam" id="PF06428">
    <property type="entry name" value="Sec2p"/>
    <property type="match status" value="1"/>
</dbReference>
<dbReference type="STRING" id="933852.A0A0C3ALZ8"/>
<keyword evidence="4" id="KW-1185">Reference proteome</keyword>
<sequence>DPRELVISSLRTQISDLFSQVNLLNSKLVQSYDRVSTLEETLDDNTERLRAIEGERMNLEREKSVLEMERAKQEQMVKDGRLVERSAMESELSDLSANLFSTANEMVATERQLRASVEESLASTKASNALLEKQLEATRLQLGGAEREKEILREQAGRTEKETEELRKALRGVNSSNVMSQGTGGILRMMNSHAPYKNEYLGFLAHLRGMVTTTPNVPAVTSLLTLPFLARLA</sequence>
<organism evidence="3 4">
    <name type="scientific">Serendipita vermifera MAFF 305830</name>
    <dbReference type="NCBI Taxonomy" id="933852"/>
    <lineage>
        <taxon>Eukaryota</taxon>
        <taxon>Fungi</taxon>
        <taxon>Dikarya</taxon>
        <taxon>Basidiomycota</taxon>
        <taxon>Agaricomycotina</taxon>
        <taxon>Agaricomycetes</taxon>
        <taxon>Sebacinales</taxon>
        <taxon>Serendipitaceae</taxon>
        <taxon>Serendipita</taxon>
    </lineage>
</organism>
<dbReference type="InterPro" id="IPR009449">
    <property type="entry name" value="Sec2_N"/>
</dbReference>
<dbReference type="HOGENOM" id="CLU_076937_0_0_1"/>
<reference evidence="3 4" key="1">
    <citation type="submission" date="2014-04" db="EMBL/GenBank/DDBJ databases">
        <authorList>
            <consortium name="DOE Joint Genome Institute"/>
            <person name="Kuo A."/>
            <person name="Zuccaro A."/>
            <person name="Kohler A."/>
            <person name="Nagy L.G."/>
            <person name="Floudas D."/>
            <person name="Copeland A."/>
            <person name="Barry K.W."/>
            <person name="Cichocki N."/>
            <person name="Veneault-Fourrey C."/>
            <person name="LaButti K."/>
            <person name="Lindquist E.A."/>
            <person name="Lipzen A."/>
            <person name="Lundell T."/>
            <person name="Morin E."/>
            <person name="Murat C."/>
            <person name="Sun H."/>
            <person name="Tunlid A."/>
            <person name="Henrissat B."/>
            <person name="Grigoriev I.V."/>
            <person name="Hibbett D.S."/>
            <person name="Martin F."/>
            <person name="Nordberg H.P."/>
            <person name="Cantor M.N."/>
            <person name="Hua S.X."/>
        </authorList>
    </citation>
    <scope>NUCLEOTIDE SEQUENCE [LARGE SCALE GENOMIC DNA]</scope>
    <source>
        <strain evidence="3 4">MAFF 305830</strain>
    </source>
</reference>
<reference evidence="4" key="2">
    <citation type="submission" date="2015-01" db="EMBL/GenBank/DDBJ databases">
        <title>Evolutionary Origins and Diversification of the Mycorrhizal Mutualists.</title>
        <authorList>
            <consortium name="DOE Joint Genome Institute"/>
            <consortium name="Mycorrhizal Genomics Consortium"/>
            <person name="Kohler A."/>
            <person name="Kuo A."/>
            <person name="Nagy L.G."/>
            <person name="Floudas D."/>
            <person name="Copeland A."/>
            <person name="Barry K.W."/>
            <person name="Cichocki N."/>
            <person name="Veneault-Fourrey C."/>
            <person name="LaButti K."/>
            <person name="Lindquist E.A."/>
            <person name="Lipzen A."/>
            <person name="Lundell T."/>
            <person name="Morin E."/>
            <person name="Murat C."/>
            <person name="Riley R."/>
            <person name="Ohm R."/>
            <person name="Sun H."/>
            <person name="Tunlid A."/>
            <person name="Henrissat B."/>
            <person name="Grigoriev I.V."/>
            <person name="Hibbett D.S."/>
            <person name="Martin F."/>
        </authorList>
    </citation>
    <scope>NUCLEOTIDE SEQUENCE [LARGE SCALE GENOMIC DNA]</scope>
    <source>
        <strain evidence="4">MAFF 305830</strain>
    </source>
</reference>
<dbReference type="Proteomes" id="UP000054097">
    <property type="component" value="Unassembled WGS sequence"/>
</dbReference>
<feature type="non-terminal residue" evidence="3">
    <location>
        <position position="233"/>
    </location>
</feature>
<keyword evidence="1" id="KW-0175">Coiled coil</keyword>
<evidence type="ECO:0000313" key="4">
    <source>
        <dbReference type="Proteomes" id="UP000054097"/>
    </source>
</evidence>
<name>A0A0C3ALZ8_SERVB</name>
<feature type="coiled-coil region" evidence="1">
    <location>
        <begin position="35"/>
        <end position="76"/>
    </location>
</feature>
<evidence type="ECO:0000259" key="2">
    <source>
        <dbReference type="Pfam" id="PF06428"/>
    </source>
</evidence>
<evidence type="ECO:0000256" key="1">
    <source>
        <dbReference type="SAM" id="Coils"/>
    </source>
</evidence>
<feature type="coiled-coil region" evidence="1">
    <location>
        <begin position="121"/>
        <end position="169"/>
    </location>
</feature>
<dbReference type="Gene3D" id="6.10.140.910">
    <property type="match status" value="1"/>
</dbReference>
<protein>
    <recommendedName>
        <fullName evidence="2">GDP/GTP exchange factor Sec2 N-terminal domain-containing protein</fullName>
    </recommendedName>
</protein>
<accession>A0A0C3ALZ8</accession>
<feature type="non-terminal residue" evidence="3">
    <location>
        <position position="1"/>
    </location>
</feature>
<feature type="domain" description="GDP/GTP exchange factor Sec2 N-terminal" evidence="2">
    <location>
        <begin position="16"/>
        <end position="142"/>
    </location>
</feature>
<evidence type="ECO:0000313" key="3">
    <source>
        <dbReference type="EMBL" id="KIM20301.1"/>
    </source>
</evidence>
<proteinExistence type="predicted"/>
<dbReference type="OrthoDB" id="1748564at2759"/>
<dbReference type="EMBL" id="KN824448">
    <property type="protein sequence ID" value="KIM20301.1"/>
    <property type="molecule type" value="Genomic_DNA"/>
</dbReference>